<dbReference type="InterPro" id="IPR018511">
    <property type="entry name" value="Hemolysin-typ_Ca-bd_CS"/>
</dbReference>
<dbReference type="GO" id="GO:0005509">
    <property type="term" value="F:calcium ion binding"/>
    <property type="evidence" value="ECO:0007669"/>
    <property type="project" value="InterPro"/>
</dbReference>
<dbReference type="SUPFAM" id="SSF51120">
    <property type="entry name" value="beta-Roll"/>
    <property type="match status" value="4"/>
</dbReference>
<dbReference type="Gene3D" id="2.150.10.10">
    <property type="entry name" value="Serralysin-like metalloprotease, C-terminal"/>
    <property type="match status" value="4"/>
</dbReference>
<dbReference type="Pfam" id="PF14252">
    <property type="entry name" value="DUF4347"/>
    <property type="match status" value="1"/>
</dbReference>
<dbReference type="GO" id="GO:0000272">
    <property type="term" value="P:polysaccharide catabolic process"/>
    <property type="evidence" value="ECO:0007669"/>
    <property type="project" value="InterPro"/>
</dbReference>
<gene>
    <name evidence="7" type="ORF">FGF68_10070</name>
</gene>
<evidence type="ECO:0000256" key="3">
    <source>
        <dbReference type="ARBA" id="ARBA00022729"/>
    </source>
</evidence>
<evidence type="ECO:0000256" key="4">
    <source>
        <dbReference type="SAM" id="MobiDB-lite"/>
    </source>
</evidence>
<dbReference type="InterPro" id="IPR032812">
    <property type="entry name" value="SbsA_Ig"/>
</dbReference>
<comment type="caution">
    <text evidence="7">The sequence shown here is derived from an EMBL/GenBank/DDBJ whole genome shotgun (WGS) entry which is preliminary data.</text>
</comment>
<feature type="region of interest" description="Disordered" evidence="4">
    <location>
        <begin position="637"/>
        <end position="682"/>
    </location>
</feature>
<dbReference type="InterPro" id="IPR011049">
    <property type="entry name" value="Serralysin-like_metalloprot_C"/>
</dbReference>
<keyword evidence="2" id="KW-0964">Secreted</keyword>
<keyword evidence="8" id="KW-1185">Reference proteome</keyword>
<comment type="subcellular location">
    <subcellularLocation>
        <location evidence="1">Secreted</location>
    </subcellularLocation>
</comment>
<dbReference type="GO" id="GO:0005576">
    <property type="term" value="C:extracellular region"/>
    <property type="evidence" value="ECO:0007669"/>
    <property type="project" value="UniProtKB-SubCell"/>
</dbReference>
<feature type="region of interest" description="Disordered" evidence="4">
    <location>
        <begin position="819"/>
        <end position="845"/>
    </location>
</feature>
<evidence type="ECO:0000256" key="1">
    <source>
        <dbReference type="ARBA" id="ARBA00004613"/>
    </source>
</evidence>
<evidence type="ECO:0000259" key="5">
    <source>
        <dbReference type="Pfam" id="PF13205"/>
    </source>
</evidence>
<evidence type="ECO:0000313" key="8">
    <source>
        <dbReference type="Proteomes" id="UP000309544"/>
    </source>
</evidence>
<dbReference type="InterPro" id="IPR001343">
    <property type="entry name" value="Hemolysn_Ca-bd"/>
</dbReference>
<proteinExistence type="predicted"/>
<dbReference type="Pfam" id="PF13205">
    <property type="entry name" value="Big_5"/>
    <property type="match status" value="1"/>
</dbReference>
<dbReference type="Pfam" id="PF00353">
    <property type="entry name" value="HemolysinCabind"/>
    <property type="match status" value="5"/>
</dbReference>
<dbReference type="InterPro" id="IPR050557">
    <property type="entry name" value="RTX_toxin/Mannuronan_C5-epim"/>
</dbReference>
<evidence type="ECO:0000313" key="7">
    <source>
        <dbReference type="EMBL" id="TNJ34175.1"/>
    </source>
</evidence>
<accession>A0A5C4RTA1</accession>
<protein>
    <submittedName>
        <fullName evidence="7">DUF4347 domain-containing protein</fullName>
    </submittedName>
</protein>
<reference evidence="7 8" key="1">
    <citation type="submission" date="2019-05" db="EMBL/GenBank/DDBJ databases">
        <title>Draft Whole-Genome sequence of the green sulfur bacterium Prosthecochloris vibrioformis DSM 260.</title>
        <authorList>
            <person name="Meyer T.E."/>
            <person name="Kyndt J.A."/>
        </authorList>
    </citation>
    <scope>NUCLEOTIDE SEQUENCE [LARGE SCALE GENOMIC DNA]</scope>
    <source>
        <strain evidence="7 8">DSM 260</strain>
    </source>
</reference>
<dbReference type="PRINTS" id="PR00313">
    <property type="entry name" value="CABNDNGRPT"/>
</dbReference>
<dbReference type="PANTHER" id="PTHR38340">
    <property type="entry name" value="S-LAYER PROTEIN"/>
    <property type="match status" value="1"/>
</dbReference>
<dbReference type="PANTHER" id="PTHR38340:SF1">
    <property type="entry name" value="S-LAYER PROTEIN"/>
    <property type="match status" value="1"/>
</dbReference>
<dbReference type="Proteomes" id="UP000309544">
    <property type="component" value="Unassembled WGS sequence"/>
</dbReference>
<feature type="domain" description="DUF4347" evidence="6">
    <location>
        <begin position="25"/>
        <end position="179"/>
    </location>
</feature>
<dbReference type="PROSITE" id="PS00330">
    <property type="entry name" value="HEMOLYSIN_CALCIUM"/>
    <property type="match status" value="7"/>
</dbReference>
<sequence>MLFFYLWPSWIRGNYNHSCTMLSTIVFIDSRIADRNRILAQFDATTRYVILDEQQDGILQIAEALSGSSGYDAVQIFSHGSPGSLLLGNTTFDSAALERYAAELAIIGNALTAEGDILLYGCNVGAGDEGRAFVDQLAAATGADVAASDDMTGAAQKGGDWELEVVSGEVDEREIVETEGYSGVLAESVIIGNSDNNSLPGTENDDTIYGYEGNDTLDGGAGNDCLIGGYHADTIIGGTGDDRILFDRDDTSVDGGEGSDALLLERDYDFEEIAAHATNIEAVVLTRERHWIDDVNVQDIISLTTGSVGGVLYFRIDDDAPENPEYTIELQDGEGWHDTGNDVTEGTGEFQLTFDVFVDMDSSAVVVVQQGIDVEYDRYDVIGTSGNDVIDGEYGGRTSDNPEIIAGFGGNDTIDAGAGNDFVWAGEGDDSVNGDADDDLLWAGGGHDTINGNEGNDFIGAASGTLTATGGAGADVFGLLEPDSGFDLNALPVITVTDFTIAEDRVFFNPLVEYAAQGYTGGNPMHPDLGYIVLEQNGNDSLIRFDADGATGSGTAETIMILQNVTAASLTSSEFLNAFTTIEDDDIPTSVSYSTSGIDPNPTDTVVAGATDLVGTDGYNFFWGGFGNDSFAGGSGSDNLEGKYGDDTLDGGDGDDELNGGPGNDSLVGGTGNDSYEIPLDGTHDVIRDTGGNEDRIDIEIDGNQAMWFGDAIYENGDVLFTAVSSYQDAPDNLIITRLTVEDVDAGGLVERIDIEFEDNCACLSVSTGPTGSDDQNDLIVAVQSGTTIEGLDRDDYLFGSEGSDTLDGGDGNDFLNGHDGADQLIGGAGNDTLHGNAGDDSVDGGTGNDTVVYIGAQSEYTITYDSASDSYTVTDTVADRDGVDTVTGVEHFVFNDGTDSIPEAVSFDPANGSGDAAVTDPIAITFSEDVVAGSGSIELSDGDGVVESFDVASSSQLSIDGTALTITPSSVLQPGTTYQVSFDNGTLLDIEGFAYDPEADTYEFTTAEAGHNVNGGVVFWKTGDALDGVKMSITSQPDSGTPSPVELRTVSIHEDGGREIEIWLDTERTDIDSLQLEFSLDDGALATGWQDADGLPANWNSIPNTEDAGLFILGGFSLTALSSGQVKLGTLSASAPANSDQFSMSLESGALGEEELQPFAYHEQQTTIESDGTYSFEAIAEGWYALDGDKEVDSSLYTAVKATDALAALKIAVAMNPNNDGSEVEPWQYLAADVDQDGDVQATDALAILKMAVKMDDAPDPEWLIMPESAGDQEMSRTEVIWPDAPEYLVNQDMEVDFVGIVKGDVDGSWMPSVPLPA</sequence>
<evidence type="ECO:0000259" key="6">
    <source>
        <dbReference type="Pfam" id="PF14252"/>
    </source>
</evidence>
<dbReference type="EMBL" id="VDCI01000011">
    <property type="protein sequence ID" value="TNJ34175.1"/>
    <property type="molecule type" value="Genomic_DNA"/>
</dbReference>
<organism evidence="7 8">
    <name type="scientific">Prosthecochloris vibrioformis</name>
    <name type="common">Chlorobium vibrioforme</name>
    <dbReference type="NCBI Taxonomy" id="1098"/>
    <lineage>
        <taxon>Bacteria</taxon>
        <taxon>Pseudomonadati</taxon>
        <taxon>Chlorobiota</taxon>
        <taxon>Chlorobiia</taxon>
        <taxon>Chlorobiales</taxon>
        <taxon>Chlorobiaceae</taxon>
        <taxon>Prosthecochloris</taxon>
    </lineage>
</organism>
<evidence type="ECO:0000256" key="2">
    <source>
        <dbReference type="ARBA" id="ARBA00022525"/>
    </source>
</evidence>
<name>A0A5C4RTA1_PROVB</name>
<feature type="domain" description="SbsA Ig-like" evidence="5">
    <location>
        <begin position="902"/>
        <end position="1007"/>
    </location>
</feature>
<keyword evidence="3" id="KW-0732">Signal</keyword>
<dbReference type="InterPro" id="IPR036439">
    <property type="entry name" value="Dockerin_dom_sf"/>
</dbReference>
<feature type="compositionally biased region" description="Acidic residues" evidence="4">
    <location>
        <begin position="647"/>
        <end position="658"/>
    </location>
</feature>
<dbReference type="InterPro" id="IPR025592">
    <property type="entry name" value="DUF4347"/>
</dbReference>
<dbReference type="Gene3D" id="1.10.1330.10">
    <property type="entry name" value="Dockerin domain"/>
    <property type="match status" value="1"/>
</dbReference>